<comment type="subcellular location">
    <subcellularLocation>
        <location evidence="1">Cell membrane</location>
        <topology evidence="1">Multi-pass membrane protein</topology>
    </subcellularLocation>
</comment>
<evidence type="ECO:0000313" key="7">
    <source>
        <dbReference type="EMBL" id="OES45706.1"/>
    </source>
</evidence>
<keyword evidence="2" id="KW-1003">Cell membrane</keyword>
<dbReference type="Pfam" id="PF03788">
    <property type="entry name" value="LrgA"/>
    <property type="match status" value="1"/>
</dbReference>
<dbReference type="STRING" id="1714016.BA724_02555"/>
<keyword evidence="3 6" id="KW-0812">Transmembrane</keyword>
<keyword evidence="4 6" id="KW-1133">Transmembrane helix</keyword>
<protein>
    <recommendedName>
        <fullName evidence="9">Murein hydrolase transporter LrgA</fullName>
    </recommendedName>
</protein>
<sequence>MKKSILFFIQIACLTALYQLSVWTVSTLNIPIPASVFGMIILLLLLLTGIIPDRFIGSGAAFLNKHLAFFFIPIAVGLMAYGDLIRSDGLALFLMIAGSSIIGLLITAGLSTILSSKRRSKQ</sequence>
<evidence type="ECO:0000256" key="1">
    <source>
        <dbReference type="ARBA" id="ARBA00004651"/>
    </source>
</evidence>
<evidence type="ECO:0000256" key="6">
    <source>
        <dbReference type="SAM" id="Phobius"/>
    </source>
</evidence>
<dbReference type="RefSeq" id="WP_069937703.1">
    <property type="nucleotide sequence ID" value="NZ_MAMP01000012.1"/>
</dbReference>
<feature type="transmembrane region" description="Helical" evidence="6">
    <location>
        <begin position="90"/>
        <end position="114"/>
    </location>
</feature>
<evidence type="ECO:0000256" key="2">
    <source>
        <dbReference type="ARBA" id="ARBA00022475"/>
    </source>
</evidence>
<reference evidence="7 8" key="1">
    <citation type="submission" date="2016-06" db="EMBL/GenBank/DDBJ databases">
        <title>Domibacillus iocasae genome sequencing.</title>
        <authorList>
            <person name="Verma A."/>
            <person name="Pal Y."/>
            <person name="Ojha A.K."/>
            <person name="Krishnamurthi S."/>
        </authorList>
    </citation>
    <scope>NUCLEOTIDE SEQUENCE [LARGE SCALE GENOMIC DNA]</scope>
    <source>
        <strain evidence="7 8">DSM 29979</strain>
    </source>
</reference>
<organism evidence="7 8">
    <name type="scientific">Domibacillus iocasae</name>
    <dbReference type="NCBI Taxonomy" id="1714016"/>
    <lineage>
        <taxon>Bacteria</taxon>
        <taxon>Bacillati</taxon>
        <taxon>Bacillota</taxon>
        <taxon>Bacilli</taxon>
        <taxon>Bacillales</taxon>
        <taxon>Bacillaceae</taxon>
        <taxon>Domibacillus</taxon>
    </lineage>
</organism>
<dbReference type="InterPro" id="IPR005538">
    <property type="entry name" value="LrgA/CidA"/>
</dbReference>
<feature type="transmembrane region" description="Helical" evidence="6">
    <location>
        <begin position="32"/>
        <end position="51"/>
    </location>
</feature>
<dbReference type="OrthoDB" id="3176438at2"/>
<dbReference type="GO" id="GO:0005886">
    <property type="term" value="C:plasma membrane"/>
    <property type="evidence" value="ECO:0007669"/>
    <property type="project" value="UniProtKB-SubCell"/>
</dbReference>
<feature type="transmembrane region" description="Helical" evidence="6">
    <location>
        <begin position="63"/>
        <end position="84"/>
    </location>
</feature>
<evidence type="ECO:0000256" key="5">
    <source>
        <dbReference type="ARBA" id="ARBA00023136"/>
    </source>
</evidence>
<dbReference type="EMBL" id="MAMP01000012">
    <property type="protein sequence ID" value="OES45706.1"/>
    <property type="molecule type" value="Genomic_DNA"/>
</dbReference>
<evidence type="ECO:0000256" key="3">
    <source>
        <dbReference type="ARBA" id="ARBA00022692"/>
    </source>
</evidence>
<evidence type="ECO:0008006" key="9">
    <source>
        <dbReference type="Google" id="ProtNLM"/>
    </source>
</evidence>
<evidence type="ECO:0000256" key="4">
    <source>
        <dbReference type="ARBA" id="ARBA00022989"/>
    </source>
</evidence>
<keyword evidence="5 6" id="KW-0472">Membrane</keyword>
<dbReference type="Proteomes" id="UP000095658">
    <property type="component" value="Unassembled WGS sequence"/>
</dbReference>
<dbReference type="PANTHER" id="PTHR33931">
    <property type="entry name" value="HOLIN-LIKE PROTEIN CIDA-RELATED"/>
    <property type="match status" value="1"/>
</dbReference>
<evidence type="ECO:0000313" key="8">
    <source>
        <dbReference type="Proteomes" id="UP000095658"/>
    </source>
</evidence>
<comment type="caution">
    <text evidence="7">The sequence shown here is derived from an EMBL/GenBank/DDBJ whole genome shotgun (WGS) entry which is preliminary data.</text>
</comment>
<accession>A0A1E7DRI7</accession>
<dbReference type="AlphaFoldDB" id="A0A1E7DRI7"/>
<keyword evidence="8" id="KW-1185">Reference proteome</keyword>
<name>A0A1E7DRI7_9BACI</name>
<dbReference type="PANTHER" id="PTHR33931:SF2">
    <property type="entry name" value="HOLIN-LIKE PROTEIN CIDA"/>
    <property type="match status" value="1"/>
</dbReference>
<gene>
    <name evidence="7" type="ORF">BA724_02555</name>
</gene>
<proteinExistence type="predicted"/>